<keyword evidence="4" id="KW-0472">Membrane</keyword>
<evidence type="ECO:0000256" key="3">
    <source>
        <dbReference type="SAM" id="MobiDB-lite"/>
    </source>
</evidence>
<keyword evidence="7" id="KW-1185">Reference proteome</keyword>
<dbReference type="GO" id="GO:0016020">
    <property type="term" value="C:membrane"/>
    <property type="evidence" value="ECO:0007669"/>
    <property type="project" value="TreeGrafter"/>
</dbReference>
<feature type="transmembrane region" description="Helical" evidence="4">
    <location>
        <begin position="44"/>
        <end position="64"/>
    </location>
</feature>
<dbReference type="PROSITE" id="PS51677">
    <property type="entry name" value="NODB"/>
    <property type="match status" value="1"/>
</dbReference>
<name>A0A7K1J3H7_9BIFI</name>
<dbReference type="InterPro" id="IPR050248">
    <property type="entry name" value="Polysacc_deacetylase_ArnD"/>
</dbReference>
<keyword evidence="4" id="KW-1133">Transmembrane helix</keyword>
<dbReference type="InterPro" id="IPR011330">
    <property type="entry name" value="Glyco_hydro/deAcase_b/a-brl"/>
</dbReference>
<reference evidence="6 7" key="1">
    <citation type="submission" date="2019-09" db="EMBL/GenBank/DDBJ databases">
        <title>Bifidobacterium canis sp. nov., isolated from the digestive tract of German Shepherd dog puppy.</title>
        <authorList>
            <person name="Bunesova V."/>
        </authorList>
    </citation>
    <scope>NUCLEOTIDE SEQUENCE [LARGE SCALE GENOMIC DNA]</scope>
    <source>
        <strain evidence="6 7">GSD1FS</strain>
    </source>
</reference>
<feature type="compositionally biased region" description="Acidic residues" evidence="3">
    <location>
        <begin position="1"/>
        <end position="12"/>
    </location>
</feature>
<dbReference type="AlphaFoldDB" id="A0A7K1J3H7"/>
<keyword evidence="1" id="KW-0479">Metal-binding</keyword>
<evidence type="ECO:0000259" key="5">
    <source>
        <dbReference type="PROSITE" id="PS51677"/>
    </source>
</evidence>
<dbReference type="SUPFAM" id="SSF88713">
    <property type="entry name" value="Glycoside hydrolase/deacetylase"/>
    <property type="match status" value="1"/>
</dbReference>
<dbReference type="Gene3D" id="3.20.20.370">
    <property type="entry name" value="Glycoside hydrolase/deacetylase"/>
    <property type="match status" value="1"/>
</dbReference>
<evidence type="ECO:0000256" key="1">
    <source>
        <dbReference type="ARBA" id="ARBA00022723"/>
    </source>
</evidence>
<feature type="region of interest" description="Disordered" evidence="3">
    <location>
        <begin position="1"/>
        <end position="40"/>
    </location>
</feature>
<organism evidence="6 7">
    <name type="scientific">Bifidobacterium canis</name>
    <dbReference type="NCBI Taxonomy" id="2610880"/>
    <lineage>
        <taxon>Bacteria</taxon>
        <taxon>Bacillati</taxon>
        <taxon>Actinomycetota</taxon>
        <taxon>Actinomycetes</taxon>
        <taxon>Bifidobacteriales</taxon>
        <taxon>Bifidobacteriaceae</taxon>
        <taxon>Bifidobacterium</taxon>
    </lineage>
</organism>
<gene>
    <name evidence="6" type="ORF">GSD1FS_0530</name>
</gene>
<dbReference type="Proteomes" id="UP000487882">
    <property type="component" value="Unassembled WGS sequence"/>
</dbReference>
<proteinExistence type="predicted"/>
<evidence type="ECO:0000313" key="7">
    <source>
        <dbReference type="Proteomes" id="UP000487882"/>
    </source>
</evidence>
<dbReference type="PANTHER" id="PTHR10587">
    <property type="entry name" value="GLYCOSYL TRANSFERASE-RELATED"/>
    <property type="match status" value="1"/>
</dbReference>
<dbReference type="Pfam" id="PF01522">
    <property type="entry name" value="Polysacc_deac_1"/>
    <property type="match status" value="1"/>
</dbReference>
<dbReference type="GO" id="GO:0046872">
    <property type="term" value="F:metal ion binding"/>
    <property type="evidence" value="ECO:0007669"/>
    <property type="project" value="UniProtKB-KW"/>
</dbReference>
<dbReference type="PANTHER" id="PTHR10587:SF133">
    <property type="entry name" value="CHITIN DEACETYLASE 1-RELATED"/>
    <property type="match status" value="1"/>
</dbReference>
<dbReference type="GO" id="GO:0005975">
    <property type="term" value="P:carbohydrate metabolic process"/>
    <property type="evidence" value="ECO:0007669"/>
    <property type="project" value="InterPro"/>
</dbReference>
<evidence type="ECO:0000313" key="6">
    <source>
        <dbReference type="EMBL" id="MUH59213.1"/>
    </source>
</evidence>
<dbReference type="InterPro" id="IPR002509">
    <property type="entry name" value="NODB_dom"/>
</dbReference>
<accession>A0A7K1J3H7</accession>
<protein>
    <submittedName>
        <fullName evidence="6">Polysaccharide deacetylase family protein</fullName>
    </submittedName>
</protein>
<dbReference type="EMBL" id="WNLP01000002">
    <property type="protein sequence ID" value="MUH59213.1"/>
    <property type="molecule type" value="Genomic_DNA"/>
</dbReference>
<keyword evidence="4" id="KW-0812">Transmembrane</keyword>
<evidence type="ECO:0000256" key="4">
    <source>
        <dbReference type="SAM" id="Phobius"/>
    </source>
</evidence>
<dbReference type="GO" id="GO:0016810">
    <property type="term" value="F:hydrolase activity, acting on carbon-nitrogen (but not peptide) bonds"/>
    <property type="evidence" value="ECO:0007669"/>
    <property type="project" value="InterPro"/>
</dbReference>
<comment type="caution">
    <text evidence="6">The sequence shown here is derived from an EMBL/GenBank/DDBJ whole genome shotgun (WGS) entry which is preliminary data.</text>
</comment>
<dbReference type="CDD" id="cd10917">
    <property type="entry name" value="CE4_NodB_like_6s_7s"/>
    <property type="match status" value="1"/>
</dbReference>
<sequence>MAQDSSEQDDDFDAIHAEFAAEDPNANAAEQNGSPHSPHAKRSTIIAVVVTLLVIAGVLAAIIIPINRAQRRHAEELHATALADCESAQQQFSTMHTTYTATLTNAKKLIASNRNTDFGSDVGKEHATTLSSTIEHIDDTQTVSSVVNVSCNASKSTDELNELARDFSVASTSMVNRMRDVQTETDTLRTLIDSARNSNRRGALQKELTTANAAYTRSEGKANATLRDALNAQIANATALLEPDSAASNEQINTALSSLTQATDAVIDAMPLDCEFTACVALTFDDGPNKQVTPQLLAALRTADAPATFFVQGQFVSGSNKQLLKTMADSGHEIGSMGWRHKQLHMMDSSQLDKWLHDTDDVITSAGVSKPTLFRPPDGAWSDTVVKEANADGQKVILWSVDSRDWDTNNTNIAQSVVDAAEAGSIVALHDGNERTVAAIPQIVSGLRSKGLTLVTVSKLLEGENGSLYYSR</sequence>
<keyword evidence="2" id="KW-0378">Hydrolase</keyword>
<dbReference type="RefSeq" id="WP_343030171.1">
    <property type="nucleotide sequence ID" value="NZ_WNLP01000002.1"/>
</dbReference>
<feature type="domain" description="NodB homology" evidence="5">
    <location>
        <begin position="278"/>
        <end position="455"/>
    </location>
</feature>
<evidence type="ECO:0000256" key="2">
    <source>
        <dbReference type="ARBA" id="ARBA00022801"/>
    </source>
</evidence>